<feature type="transmembrane region" description="Helical" evidence="1">
    <location>
        <begin position="91"/>
        <end position="112"/>
    </location>
</feature>
<organism evidence="2 3">
    <name type="scientific">Sorghum bicolor</name>
    <name type="common">Sorghum</name>
    <name type="synonym">Sorghum vulgare</name>
    <dbReference type="NCBI Taxonomy" id="4558"/>
    <lineage>
        <taxon>Eukaryota</taxon>
        <taxon>Viridiplantae</taxon>
        <taxon>Streptophyta</taxon>
        <taxon>Embryophyta</taxon>
        <taxon>Tracheophyta</taxon>
        <taxon>Spermatophyta</taxon>
        <taxon>Magnoliopsida</taxon>
        <taxon>Liliopsida</taxon>
        <taxon>Poales</taxon>
        <taxon>Poaceae</taxon>
        <taxon>PACMAD clade</taxon>
        <taxon>Panicoideae</taxon>
        <taxon>Andropogonodae</taxon>
        <taxon>Andropogoneae</taxon>
        <taxon>Sorghinae</taxon>
        <taxon>Sorghum</taxon>
    </lineage>
</organism>
<keyword evidence="3" id="KW-1185">Reference proteome</keyword>
<dbReference type="OrthoDB" id="691348at2759"/>
<dbReference type="InParanoid" id="A0A1B6PQM0"/>
<feature type="transmembrane region" description="Helical" evidence="1">
    <location>
        <begin position="59"/>
        <end position="76"/>
    </location>
</feature>
<dbReference type="EMBL" id="CM000764">
    <property type="protein sequence ID" value="KXG27956.1"/>
    <property type="molecule type" value="Genomic_DNA"/>
</dbReference>
<accession>A0A1B6PQM0</accession>
<keyword evidence="1" id="KW-0472">Membrane</keyword>
<reference evidence="2 3" key="1">
    <citation type="journal article" date="2009" name="Nature">
        <title>The Sorghum bicolor genome and the diversification of grasses.</title>
        <authorList>
            <person name="Paterson A.H."/>
            <person name="Bowers J.E."/>
            <person name="Bruggmann R."/>
            <person name="Dubchak I."/>
            <person name="Grimwood J."/>
            <person name="Gundlach H."/>
            <person name="Haberer G."/>
            <person name="Hellsten U."/>
            <person name="Mitros T."/>
            <person name="Poliakov A."/>
            <person name="Schmutz J."/>
            <person name="Spannagl M."/>
            <person name="Tang H."/>
            <person name="Wang X."/>
            <person name="Wicker T."/>
            <person name="Bharti A.K."/>
            <person name="Chapman J."/>
            <person name="Feltus F.A."/>
            <person name="Gowik U."/>
            <person name="Grigoriev I.V."/>
            <person name="Lyons E."/>
            <person name="Maher C.A."/>
            <person name="Martis M."/>
            <person name="Narechania A."/>
            <person name="Otillar R.P."/>
            <person name="Penning B.W."/>
            <person name="Salamov A.A."/>
            <person name="Wang Y."/>
            <person name="Zhang L."/>
            <person name="Carpita N.C."/>
            <person name="Freeling M."/>
            <person name="Gingle A.R."/>
            <person name="Hash C.T."/>
            <person name="Keller B."/>
            <person name="Klein P."/>
            <person name="Kresovich S."/>
            <person name="McCann M.C."/>
            <person name="Ming R."/>
            <person name="Peterson D.G."/>
            <person name="Mehboob-ur-Rahman"/>
            <person name="Ware D."/>
            <person name="Westhoff P."/>
            <person name="Mayer K.F."/>
            <person name="Messing J."/>
            <person name="Rokhsar D.S."/>
        </authorList>
    </citation>
    <scope>NUCLEOTIDE SEQUENCE [LARGE SCALE GENOMIC DNA]</scope>
    <source>
        <strain evidence="3">cv. BTx623</strain>
    </source>
</reference>
<dbReference type="OMA" id="MRRYAIN"/>
<evidence type="ECO:0000256" key="1">
    <source>
        <dbReference type="SAM" id="Phobius"/>
    </source>
</evidence>
<protein>
    <submittedName>
        <fullName evidence="2">Uncharacterized protein</fullName>
    </submittedName>
</protein>
<evidence type="ECO:0000313" key="3">
    <source>
        <dbReference type="Proteomes" id="UP000000768"/>
    </source>
</evidence>
<keyword evidence="1" id="KW-1133">Transmembrane helix</keyword>
<dbReference type="Gramene" id="KXG27956">
    <property type="protein sequence ID" value="KXG27956"/>
    <property type="gene ID" value="SORBI_3005G068500"/>
</dbReference>
<reference evidence="3" key="2">
    <citation type="journal article" date="2018" name="Plant J.">
        <title>The Sorghum bicolor reference genome: improved assembly, gene annotations, a transcriptome atlas, and signatures of genome organization.</title>
        <authorList>
            <person name="McCormick R.F."/>
            <person name="Truong S.K."/>
            <person name="Sreedasyam A."/>
            <person name="Jenkins J."/>
            <person name="Shu S."/>
            <person name="Sims D."/>
            <person name="Kennedy M."/>
            <person name="Amirebrahimi M."/>
            <person name="Weers B.D."/>
            <person name="McKinley B."/>
            <person name="Mattison A."/>
            <person name="Morishige D.T."/>
            <person name="Grimwood J."/>
            <person name="Schmutz J."/>
            <person name="Mullet J.E."/>
        </authorList>
    </citation>
    <scope>NUCLEOTIDE SEQUENCE [LARGE SCALE GENOMIC DNA]</scope>
    <source>
        <strain evidence="3">cv. BTx623</strain>
    </source>
</reference>
<name>A0A1B6PQM0_SORBI</name>
<dbReference type="Proteomes" id="UP000000768">
    <property type="component" value="Chromosome 5"/>
</dbReference>
<proteinExistence type="predicted"/>
<dbReference type="AlphaFoldDB" id="A0A1B6PQM0"/>
<sequence length="130" mass="14126">MPPPPPPSGGCGCHCSCCSSASDGAAPWEAPLGALADLDENGRPAEPLQRLGENTANRLVKLIIRGLLILLWVHVYDSMRRYAINHIGEDTWFGTFAVIVVAVPITEFFCIVDKIVIPPRSFALWGFPPE</sequence>
<evidence type="ECO:0000313" key="2">
    <source>
        <dbReference type="EMBL" id="KXG27956.1"/>
    </source>
</evidence>
<keyword evidence="1" id="KW-0812">Transmembrane</keyword>
<gene>
    <name evidence="2" type="ORF">SORBI_3005G068500</name>
</gene>